<dbReference type="Gene3D" id="3.40.50.80">
    <property type="entry name" value="Nucleotide-binding domain of ferredoxin-NADP reductase (FNR) module"/>
    <property type="match status" value="1"/>
</dbReference>
<dbReference type="RefSeq" id="WP_380563643.1">
    <property type="nucleotide sequence ID" value="NZ_JBEUKS010000002.1"/>
</dbReference>
<sequence length="285" mass="30868">MPASTAPDSAPAVPAAPAVQPFRLFSVEVVRKEWLTPGMVRVTFGGADLEGFVNGGRDQRIKLLLPLEGQTEPVLPDDDVEGGWYRGWQRMPEIWRPVMRTYTVRAQRPEAAEVDVDLALHSGPAEGPASRWARATGAGDRIAVFGPTVPGAGGVEFHLPPEADEVLIAGDEAALPAIAAILETLPESFPTRVFIRITDPAHRQPLTTAAAVRIHWVDGGTGLAKAVGADDARRADAPSSRYAWIAGEASQVRTLRRYLVNDCGYPRKAVTFMGYWRKGRSEVND</sequence>
<dbReference type="Pfam" id="PF08021">
    <property type="entry name" value="FAD_binding_9"/>
    <property type="match status" value="1"/>
</dbReference>
<gene>
    <name evidence="2" type="ORF">ABUW04_07265</name>
</gene>
<dbReference type="Proteomes" id="UP001592581">
    <property type="component" value="Unassembled WGS sequence"/>
</dbReference>
<proteinExistence type="predicted"/>
<dbReference type="PANTHER" id="PTHR30157:SF0">
    <property type="entry name" value="NADPH-DEPENDENT FERRIC-CHELATE REDUCTASE"/>
    <property type="match status" value="1"/>
</dbReference>
<comment type="caution">
    <text evidence="2">The sequence shown here is derived from an EMBL/GenBank/DDBJ whole genome shotgun (WGS) entry which is preliminary data.</text>
</comment>
<name>A0ABV6XIF0_9ACTN</name>
<dbReference type="EMBL" id="JBEUKS010000002">
    <property type="protein sequence ID" value="MFC1438055.1"/>
    <property type="molecule type" value="Genomic_DNA"/>
</dbReference>
<accession>A0ABV6XIF0</accession>
<dbReference type="InterPro" id="IPR017927">
    <property type="entry name" value="FAD-bd_FR_type"/>
</dbReference>
<evidence type="ECO:0000313" key="2">
    <source>
        <dbReference type="EMBL" id="MFC1438055.1"/>
    </source>
</evidence>
<dbReference type="PANTHER" id="PTHR30157">
    <property type="entry name" value="FERRIC REDUCTASE, NADPH-DEPENDENT"/>
    <property type="match status" value="1"/>
</dbReference>
<organism evidence="2 3">
    <name type="scientific">Streptacidiphilus jeojiensis</name>
    <dbReference type="NCBI Taxonomy" id="3229225"/>
    <lineage>
        <taxon>Bacteria</taxon>
        <taxon>Bacillati</taxon>
        <taxon>Actinomycetota</taxon>
        <taxon>Actinomycetes</taxon>
        <taxon>Kitasatosporales</taxon>
        <taxon>Streptomycetaceae</taxon>
        <taxon>Streptacidiphilus</taxon>
    </lineage>
</organism>
<keyword evidence="3" id="KW-1185">Reference proteome</keyword>
<dbReference type="SUPFAM" id="SSF63380">
    <property type="entry name" value="Riboflavin synthase domain-like"/>
    <property type="match status" value="1"/>
</dbReference>
<dbReference type="Pfam" id="PF04954">
    <property type="entry name" value="SIP"/>
    <property type="match status" value="1"/>
</dbReference>
<dbReference type="Gene3D" id="2.40.30.10">
    <property type="entry name" value="Translation factors"/>
    <property type="match status" value="1"/>
</dbReference>
<dbReference type="InterPro" id="IPR017938">
    <property type="entry name" value="Riboflavin_synthase-like_b-brl"/>
</dbReference>
<dbReference type="PROSITE" id="PS51384">
    <property type="entry name" value="FAD_FR"/>
    <property type="match status" value="1"/>
</dbReference>
<evidence type="ECO:0000313" key="3">
    <source>
        <dbReference type="Proteomes" id="UP001592581"/>
    </source>
</evidence>
<evidence type="ECO:0000259" key="1">
    <source>
        <dbReference type="PROSITE" id="PS51384"/>
    </source>
</evidence>
<protein>
    <submittedName>
        <fullName evidence="2">Siderophore-interacting protein</fullName>
    </submittedName>
</protein>
<dbReference type="CDD" id="cd06193">
    <property type="entry name" value="siderophore_interacting"/>
    <property type="match status" value="1"/>
</dbReference>
<dbReference type="InterPro" id="IPR039374">
    <property type="entry name" value="SIP_fam"/>
</dbReference>
<dbReference type="InterPro" id="IPR007037">
    <property type="entry name" value="SIP_rossman_dom"/>
</dbReference>
<feature type="domain" description="FAD-binding FR-type" evidence="1">
    <location>
        <begin position="22"/>
        <end position="160"/>
    </location>
</feature>
<dbReference type="InterPro" id="IPR039261">
    <property type="entry name" value="FNR_nucleotide-bd"/>
</dbReference>
<dbReference type="InterPro" id="IPR013113">
    <property type="entry name" value="SIP_FAD-bd"/>
</dbReference>
<reference evidence="2 3" key="1">
    <citation type="submission" date="2024-06" db="EMBL/GenBank/DDBJ databases">
        <authorList>
            <person name="Lee S.D."/>
        </authorList>
    </citation>
    <scope>NUCLEOTIDE SEQUENCE [LARGE SCALE GENOMIC DNA]</scope>
    <source>
        <strain evidence="2 3">N1-10</strain>
    </source>
</reference>